<evidence type="ECO:0000313" key="2">
    <source>
        <dbReference type="Proteomes" id="UP000092746"/>
    </source>
</evidence>
<dbReference type="InterPro" id="IPR007351">
    <property type="entry name" value="YjbR"/>
</dbReference>
<dbReference type="InterPro" id="IPR058532">
    <property type="entry name" value="YjbR/MT2646/Rv2570-like"/>
</dbReference>
<reference evidence="1 2" key="1">
    <citation type="submission" date="2016-06" db="EMBL/GenBank/DDBJ databases">
        <title>Simultaneous identification of Haemophilus influenzae and Haemophilus haemolyticus using TaqMan real-time PCR.</title>
        <authorList>
            <person name="Price E.P."/>
            <person name="Sarovich D.S."/>
            <person name="Harris T."/>
            <person name="Spargo J.C."/>
            <person name="Nosworthy E."/>
            <person name="Beissbarth J."/>
            <person name="Smith-Vaughan H."/>
        </authorList>
    </citation>
    <scope>NUCLEOTIDE SEQUENCE [LARGE SCALE GENOMIC DNA]</scope>
    <source>
        <strain evidence="1 2">ATCC 7901</strain>
    </source>
</reference>
<accession>A0AAP7GXQ5</accession>
<protein>
    <submittedName>
        <fullName evidence="1">MmcQ protein</fullName>
    </submittedName>
</protein>
<dbReference type="InterPro" id="IPR038056">
    <property type="entry name" value="YjbR-like_sf"/>
</dbReference>
<evidence type="ECO:0000313" key="1">
    <source>
        <dbReference type="EMBL" id="OBY52571.1"/>
    </source>
</evidence>
<sequence>MAKQNLTRQLFDYVLTQYGTKPEYLWKNHPDYGVLRHADNRKWYAIVMNVEKSSLGLSGAGKLPVMNVKCTPEMLSLFLPQAGFLPAYHMNKNHWLTVLLDGSVEKDTVLFLLNASFDLTATRQVKKQLGIARYTEWIVPANPKYYDVEKDLCEGGEIHWKQSNNIAVDDIVYMYVTEPTGAIRYKCLVLEVDIPYHKKRTDDLQVKRVMKIRCLKEYDKTLIPRAKMAQFGVTAVRGPRHMPYALKQEIAMLSGEVSES</sequence>
<name>A0AAP7GXQ5_AGGAP</name>
<dbReference type="PANTHER" id="PTHR35145">
    <property type="entry name" value="CYTOPLASMIC PROTEIN-RELATED"/>
    <property type="match status" value="1"/>
</dbReference>
<gene>
    <name evidence="1" type="ORF">BBB52_04280</name>
</gene>
<proteinExistence type="predicted"/>
<organism evidence="1 2">
    <name type="scientific">Aggregatibacter aphrophilus</name>
    <name type="common">Haemophilus aphrophilus</name>
    <dbReference type="NCBI Taxonomy" id="732"/>
    <lineage>
        <taxon>Bacteria</taxon>
        <taxon>Pseudomonadati</taxon>
        <taxon>Pseudomonadota</taxon>
        <taxon>Gammaproteobacteria</taxon>
        <taxon>Pasteurellales</taxon>
        <taxon>Pasteurellaceae</taxon>
        <taxon>Aggregatibacter</taxon>
    </lineage>
</organism>
<dbReference type="PANTHER" id="PTHR35145:SF1">
    <property type="entry name" value="CYTOPLASMIC PROTEIN"/>
    <property type="match status" value="1"/>
</dbReference>
<dbReference type="Proteomes" id="UP000092746">
    <property type="component" value="Unassembled WGS sequence"/>
</dbReference>
<dbReference type="RefSeq" id="WP_065295066.1">
    <property type="nucleotide sequence ID" value="NZ_MAQE01000012.1"/>
</dbReference>
<dbReference type="Gene3D" id="3.90.1150.30">
    <property type="match status" value="1"/>
</dbReference>
<dbReference type="SUPFAM" id="SSF142906">
    <property type="entry name" value="YjbR-like"/>
    <property type="match status" value="1"/>
</dbReference>
<dbReference type="AlphaFoldDB" id="A0AAP7GXQ5"/>
<dbReference type="Pfam" id="PF04237">
    <property type="entry name" value="YjbR"/>
    <property type="match status" value="1"/>
</dbReference>
<dbReference type="EMBL" id="MAQE01000012">
    <property type="protein sequence ID" value="OBY52571.1"/>
    <property type="molecule type" value="Genomic_DNA"/>
</dbReference>
<comment type="caution">
    <text evidence="1">The sequence shown here is derived from an EMBL/GenBank/DDBJ whole genome shotgun (WGS) entry which is preliminary data.</text>
</comment>